<evidence type="ECO:0000313" key="9">
    <source>
        <dbReference type="EMBL" id="CAA9420128.1"/>
    </source>
</evidence>
<organism evidence="9">
    <name type="scientific">uncultured Rubrobacteraceae bacterium</name>
    <dbReference type="NCBI Taxonomy" id="349277"/>
    <lineage>
        <taxon>Bacteria</taxon>
        <taxon>Bacillati</taxon>
        <taxon>Actinomycetota</taxon>
        <taxon>Rubrobacteria</taxon>
        <taxon>Rubrobacterales</taxon>
        <taxon>Rubrobacteraceae</taxon>
        <taxon>environmental samples</taxon>
    </lineage>
</organism>
<evidence type="ECO:0000256" key="6">
    <source>
        <dbReference type="ARBA" id="ARBA00048045"/>
    </source>
</evidence>
<dbReference type="AlphaFoldDB" id="A0A6J4PRD9"/>
<comment type="function">
    <text evidence="7">Catalyzes the deamination of adenosine to inosine at the wobble position 34 of tRNA(Arg2).</text>
</comment>
<keyword evidence="5 7" id="KW-0862">Zinc</keyword>
<proteinExistence type="inferred from homology"/>
<protein>
    <recommendedName>
        <fullName evidence="7">tRNA-specific adenosine deaminase</fullName>
        <ecNumber evidence="7">3.5.4.33</ecNumber>
    </recommendedName>
</protein>
<name>A0A6J4PRD9_9ACTN</name>
<dbReference type="PROSITE" id="PS51747">
    <property type="entry name" value="CYT_DCMP_DEAMINASES_2"/>
    <property type="match status" value="1"/>
</dbReference>
<dbReference type="HAMAP" id="MF_00972">
    <property type="entry name" value="tRNA_aden_deaminase"/>
    <property type="match status" value="1"/>
</dbReference>
<keyword evidence="3 7" id="KW-0479">Metal-binding</keyword>
<dbReference type="FunFam" id="3.40.140.10:FF:000005">
    <property type="entry name" value="tRNA-specific adenosine deaminase"/>
    <property type="match status" value="1"/>
</dbReference>
<accession>A0A6J4PRD9</accession>
<sequence length="171" mass="18332">MPERPRDADETDRAMMRRALLAAEEAAGRGEVPVGAVVARGDEVLAVAANEREATGDPTAHAELLAIREAANILGGWRLAGCTLYATLEPCPMCAGAAHAARLDRLVYAAPDPKAGYAGTLHDVTRDPRLNHTLAVQSGLLEREAAELLRSFFKDRRKRPANPPNPPRIPG</sequence>
<evidence type="ECO:0000256" key="4">
    <source>
        <dbReference type="ARBA" id="ARBA00022801"/>
    </source>
</evidence>
<feature type="binding site" evidence="7">
    <location>
        <position position="61"/>
    </location>
    <ligand>
        <name>Zn(2+)</name>
        <dbReference type="ChEBI" id="CHEBI:29105"/>
        <note>catalytic</note>
    </ligand>
</feature>
<dbReference type="EMBL" id="CADCUV010000115">
    <property type="protein sequence ID" value="CAA9420128.1"/>
    <property type="molecule type" value="Genomic_DNA"/>
</dbReference>
<feature type="domain" description="CMP/dCMP-type deaminase" evidence="8">
    <location>
        <begin position="10"/>
        <end position="137"/>
    </location>
</feature>
<keyword evidence="2 7" id="KW-0819">tRNA processing</keyword>
<gene>
    <name evidence="7" type="primary">tadA</name>
    <name evidence="9" type="ORF">AVDCRST_MAG22-2496</name>
</gene>
<evidence type="ECO:0000259" key="8">
    <source>
        <dbReference type="PROSITE" id="PS51747"/>
    </source>
</evidence>
<comment type="catalytic activity">
    <reaction evidence="6 7">
        <text>adenosine(34) in tRNA + H2O + H(+) = inosine(34) in tRNA + NH4(+)</text>
        <dbReference type="Rhea" id="RHEA:43168"/>
        <dbReference type="Rhea" id="RHEA-COMP:10373"/>
        <dbReference type="Rhea" id="RHEA-COMP:10374"/>
        <dbReference type="ChEBI" id="CHEBI:15377"/>
        <dbReference type="ChEBI" id="CHEBI:15378"/>
        <dbReference type="ChEBI" id="CHEBI:28938"/>
        <dbReference type="ChEBI" id="CHEBI:74411"/>
        <dbReference type="ChEBI" id="CHEBI:82852"/>
        <dbReference type="EC" id="3.5.4.33"/>
    </reaction>
</comment>
<feature type="binding site" evidence="7">
    <location>
        <position position="91"/>
    </location>
    <ligand>
        <name>Zn(2+)</name>
        <dbReference type="ChEBI" id="CHEBI:29105"/>
        <note>catalytic</note>
    </ligand>
</feature>
<dbReference type="Gene3D" id="3.40.140.10">
    <property type="entry name" value="Cytidine Deaminase, domain 2"/>
    <property type="match status" value="1"/>
</dbReference>
<evidence type="ECO:0000256" key="1">
    <source>
        <dbReference type="ARBA" id="ARBA00011738"/>
    </source>
</evidence>
<dbReference type="GO" id="GO:0002100">
    <property type="term" value="P:tRNA wobble adenosine to inosine editing"/>
    <property type="evidence" value="ECO:0007669"/>
    <property type="project" value="UniProtKB-UniRule"/>
</dbReference>
<comment type="similarity">
    <text evidence="7">Belongs to the cytidine and deoxycytidylate deaminase family.</text>
</comment>
<dbReference type="SUPFAM" id="SSF53927">
    <property type="entry name" value="Cytidine deaminase-like"/>
    <property type="match status" value="1"/>
</dbReference>
<evidence type="ECO:0000256" key="3">
    <source>
        <dbReference type="ARBA" id="ARBA00022723"/>
    </source>
</evidence>
<dbReference type="GO" id="GO:0052717">
    <property type="term" value="F:tRNA-specific adenosine-34 deaminase activity"/>
    <property type="evidence" value="ECO:0007669"/>
    <property type="project" value="UniProtKB-UniRule"/>
</dbReference>
<comment type="cofactor">
    <cofactor evidence="7">
        <name>Zn(2+)</name>
        <dbReference type="ChEBI" id="CHEBI:29105"/>
    </cofactor>
    <text evidence="7">Binds 1 zinc ion per subunit.</text>
</comment>
<feature type="binding site" evidence="7">
    <location>
        <position position="94"/>
    </location>
    <ligand>
        <name>Zn(2+)</name>
        <dbReference type="ChEBI" id="CHEBI:29105"/>
        <note>catalytic</note>
    </ligand>
</feature>
<dbReference type="CDD" id="cd01285">
    <property type="entry name" value="nucleoside_deaminase"/>
    <property type="match status" value="1"/>
</dbReference>
<evidence type="ECO:0000256" key="2">
    <source>
        <dbReference type="ARBA" id="ARBA00022694"/>
    </source>
</evidence>
<evidence type="ECO:0000256" key="7">
    <source>
        <dbReference type="HAMAP-Rule" id="MF_00972"/>
    </source>
</evidence>
<dbReference type="Pfam" id="PF00383">
    <property type="entry name" value="dCMP_cyt_deam_1"/>
    <property type="match status" value="1"/>
</dbReference>
<keyword evidence="4 7" id="KW-0378">Hydrolase</keyword>
<dbReference type="PANTHER" id="PTHR11079:SF202">
    <property type="entry name" value="TRNA-SPECIFIC ADENOSINE DEAMINASE"/>
    <property type="match status" value="1"/>
</dbReference>
<dbReference type="InterPro" id="IPR016193">
    <property type="entry name" value="Cytidine_deaminase-like"/>
</dbReference>
<dbReference type="GO" id="GO:0008270">
    <property type="term" value="F:zinc ion binding"/>
    <property type="evidence" value="ECO:0007669"/>
    <property type="project" value="UniProtKB-UniRule"/>
</dbReference>
<comment type="subunit">
    <text evidence="1 7">Homodimer.</text>
</comment>
<reference evidence="9" key="1">
    <citation type="submission" date="2020-02" db="EMBL/GenBank/DDBJ databases">
        <authorList>
            <person name="Meier V. D."/>
        </authorList>
    </citation>
    <scope>NUCLEOTIDE SEQUENCE</scope>
    <source>
        <strain evidence="9">AVDCRST_MAG22</strain>
    </source>
</reference>
<dbReference type="PANTHER" id="PTHR11079">
    <property type="entry name" value="CYTOSINE DEAMINASE FAMILY MEMBER"/>
    <property type="match status" value="1"/>
</dbReference>
<dbReference type="InterPro" id="IPR028883">
    <property type="entry name" value="tRNA_aden_deaminase"/>
</dbReference>
<dbReference type="InterPro" id="IPR002125">
    <property type="entry name" value="CMP_dCMP_dom"/>
</dbReference>
<dbReference type="EC" id="3.5.4.33" evidence="7"/>
<evidence type="ECO:0000256" key="5">
    <source>
        <dbReference type="ARBA" id="ARBA00022833"/>
    </source>
</evidence>
<feature type="active site" description="Proton donor" evidence="7">
    <location>
        <position position="63"/>
    </location>
</feature>